<feature type="domain" description="Tc1-like transposase DDE" evidence="1">
    <location>
        <begin position="176"/>
        <end position="318"/>
    </location>
</feature>
<dbReference type="InterPro" id="IPR036397">
    <property type="entry name" value="RNaseH_sf"/>
</dbReference>
<dbReference type="EMBL" id="JAUKVY010000016">
    <property type="protein sequence ID" value="MDO1534840.1"/>
    <property type="molecule type" value="Genomic_DNA"/>
</dbReference>
<dbReference type="SUPFAM" id="SSF53098">
    <property type="entry name" value="Ribonuclease H-like"/>
    <property type="match status" value="1"/>
</dbReference>
<sequence length="361" mass="41170">MRIAPKIELDAAVQRELTALARRGRVEARVQQRAKIVLLAAEGWQNKDIAAEVDLDRRQVALWRQRFLEGGVEALMHDAPRPGRTPSVTTAEFESSIVDMTLHEKPIAATHWSTRTLAAQLGVGPTTIRRVWKRNGLKPHRQSTFKLSRDPRFEDKLLDVVGLYLNPPERALVLSCDEKSQIQALNRTQPGLPMKKGRAGTVTHDYKRHGTTTLFAALNTLDGTVISMCQPQHRHAEWLQFLRLIQRKTPKHLQLHLIVDNYGTHTHPDVQAWLAKHPRFVMHFTPTSASWLNMVERFFRDISENRIRRDSFTSVAELEFAIDLYVAHHNANPKPFIWTKSATDILAKVTRAKAALARSTR</sequence>
<dbReference type="Gene3D" id="3.30.420.10">
    <property type="entry name" value="Ribonuclease H-like superfamily/Ribonuclease H"/>
    <property type="match status" value="1"/>
</dbReference>
<dbReference type="InterPro" id="IPR012337">
    <property type="entry name" value="RNaseH-like_sf"/>
</dbReference>
<proteinExistence type="predicted"/>
<dbReference type="RefSeq" id="WP_301812602.1">
    <property type="nucleotide sequence ID" value="NZ_JAUJZH010000016.1"/>
</dbReference>
<organism evidence="2 3">
    <name type="scientific">Variovorax ginsengisoli</name>
    <dbReference type="NCBI Taxonomy" id="363844"/>
    <lineage>
        <taxon>Bacteria</taxon>
        <taxon>Pseudomonadati</taxon>
        <taxon>Pseudomonadota</taxon>
        <taxon>Betaproteobacteria</taxon>
        <taxon>Burkholderiales</taxon>
        <taxon>Comamonadaceae</taxon>
        <taxon>Variovorax</taxon>
    </lineage>
</organism>
<name>A0ABT8S7U8_9BURK</name>
<dbReference type="InterPro" id="IPR038717">
    <property type="entry name" value="Tc1-like_DDE_dom"/>
</dbReference>
<gene>
    <name evidence="2" type="ORF">Q2T77_21335</name>
</gene>
<comment type="caution">
    <text evidence="2">The sequence shown here is derived from an EMBL/GenBank/DDBJ whole genome shotgun (WGS) entry which is preliminary data.</text>
</comment>
<evidence type="ECO:0000313" key="3">
    <source>
        <dbReference type="Proteomes" id="UP001169027"/>
    </source>
</evidence>
<evidence type="ECO:0000313" key="2">
    <source>
        <dbReference type="EMBL" id="MDO1534840.1"/>
    </source>
</evidence>
<dbReference type="Pfam" id="PF13358">
    <property type="entry name" value="DDE_3"/>
    <property type="match status" value="1"/>
</dbReference>
<evidence type="ECO:0000259" key="1">
    <source>
        <dbReference type="Pfam" id="PF13358"/>
    </source>
</evidence>
<protein>
    <submittedName>
        <fullName evidence="2">IS630 family transposase</fullName>
    </submittedName>
</protein>
<dbReference type="InterPro" id="IPR047655">
    <property type="entry name" value="Transpos_IS630-like"/>
</dbReference>
<accession>A0ABT8S7U8</accession>
<dbReference type="SUPFAM" id="SSF46689">
    <property type="entry name" value="Homeodomain-like"/>
    <property type="match status" value="1"/>
</dbReference>
<dbReference type="InterPro" id="IPR052702">
    <property type="entry name" value="MscS-like_channel"/>
</dbReference>
<dbReference type="PANTHER" id="PTHR30347:SF1">
    <property type="entry name" value="MECHANOSENSITIVE CHANNEL MSCK"/>
    <property type="match status" value="1"/>
</dbReference>
<dbReference type="NCBIfam" id="NF033545">
    <property type="entry name" value="transpos_IS630"/>
    <property type="match status" value="1"/>
</dbReference>
<dbReference type="Pfam" id="PF13551">
    <property type="entry name" value="HTH_29"/>
    <property type="match status" value="1"/>
</dbReference>
<reference evidence="2" key="1">
    <citation type="submission" date="2023-06" db="EMBL/GenBank/DDBJ databases">
        <authorList>
            <person name="Jiang Y."/>
            <person name="Liu Q."/>
        </authorList>
    </citation>
    <scope>NUCLEOTIDE SEQUENCE</scope>
    <source>
        <strain evidence="2">CGMCC 1.12090</strain>
    </source>
</reference>
<dbReference type="Proteomes" id="UP001169027">
    <property type="component" value="Unassembled WGS sequence"/>
</dbReference>
<dbReference type="PANTHER" id="PTHR30347">
    <property type="entry name" value="POTASSIUM CHANNEL RELATED"/>
    <property type="match status" value="1"/>
</dbReference>
<keyword evidence="3" id="KW-1185">Reference proteome</keyword>
<dbReference type="InterPro" id="IPR009057">
    <property type="entry name" value="Homeodomain-like_sf"/>
</dbReference>